<dbReference type="Proteomes" id="UP001321473">
    <property type="component" value="Unassembled WGS sequence"/>
</dbReference>
<gene>
    <name evidence="3" type="ORF">V5799_022581</name>
</gene>
<feature type="chain" id="PRO_5042943519" description="Secreted protein" evidence="2">
    <location>
        <begin position="20"/>
        <end position="583"/>
    </location>
</feature>
<evidence type="ECO:0000256" key="1">
    <source>
        <dbReference type="SAM" id="MobiDB-lite"/>
    </source>
</evidence>
<feature type="signal peptide" evidence="2">
    <location>
        <begin position="1"/>
        <end position="19"/>
    </location>
</feature>
<evidence type="ECO:0000313" key="3">
    <source>
        <dbReference type="EMBL" id="KAK8787649.1"/>
    </source>
</evidence>
<organism evidence="3 4">
    <name type="scientific">Amblyomma americanum</name>
    <name type="common">Lone star tick</name>
    <dbReference type="NCBI Taxonomy" id="6943"/>
    <lineage>
        <taxon>Eukaryota</taxon>
        <taxon>Metazoa</taxon>
        <taxon>Ecdysozoa</taxon>
        <taxon>Arthropoda</taxon>
        <taxon>Chelicerata</taxon>
        <taxon>Arachnida</taxon>
        <taxon>Acari</taxon>
        <taxon>Parasitiformes</taxon>
        <taxon>Ixodida</taxon>
        <taxon>Ixodoidea</taxon>
        <taxon>Ixodidae</taxon>
        <taxon>Amblyomminae</taxon>
        <taxon>Amblyomma</taxon>
    </lineage>
</organism>
<feature type="region of interest" description="Disordered" evidence="1">
    <location>
        <begin position="325"/>
        <end position="351"/>
    </location>
</feature>
<dbReference type="PANTHER" id="PTHR33861:SF5">
    <property type="entry name" value="GAMMA-TUBULIN COMPLEX COMPONENT"/>
    <property type="match status" value="1"/>
</dbReference>
<dbReference type="PANTHER" id="PTHR33861">
    <property type="entry name" value="PROTEIN CBG18333"/>
    <property type="match status" value="1"/>
</dbReference>
<dbReference type="InterPro" id="IPR027963">
    <property type="entry name" value="MEIOC"/>
</dbReference>
<feature type="region of interest" description="Disordered" evidence="1">
    <location>
        <begin position="429"/>
        <end position="454"/>
    </location>
</feature>
<dbReference type="AlphaFoldDB" id="A0AAQ4FK74"/>
<dbReference type="EMBL" id="JARKHS020001613">
    <property type="protein sequence ID" value="KAK8787649.1"/>
    <property type="molecule type" value="Genomic_DNA"/>
</dbReference>
<dbReference type="Pfam" id="PF15189">
    <property type="entry name" value="MEIOC"/>
    <property type="match status" value="1"/>
</dbReference>
<keyword evidence="4" id="KW-1185">Reference proteome</keyword>
<evidence type="ECO:0000256" key="2">
    <source>
        <dbReference type="SAM" id="SignalP"/>
    </source>
</evidence>
<proteinExistence type="predicted"/>
<dbReference type="GO" id="GO:0007144">
    <property type="term" value="P:female meiosis I"/>
    <property type="evidence" value="ECO:0007669"/>
    <property type="project" value="TreeGrafter"/>
</dbReference>
<reference evidence="3 4" key="1">
    <citation type="journal article" date="2023" name="Arcadia Sci">
        <title>De novo assembly of a long-read Amblyomma americanum tick genome.</title>
        <authorList>
            <person name="Chou S."/>
            <person name="Poskanzer K.E."/>
            <person name="Rollins M."/>
            <person name="Thuy-Boun P.S."/>
        </authorList>
    </citation>
    <scope>NUCLEOTIDE SEQUENCE [LARGE SCALE GENOMIC DNA]</scope>
    <source>
        <strain evidence="3">F_SG_1</strain>
        <tissue evidence="3">Salivary glands</tissue>
    </source>
</reference>
<dbReference type="GO" id="GO:0005634">
    <property type="term" value="C:nucleus"/>
    <property type="evidence" value="ECO:0007669"/>
    <property type="project" value="TreeGrafter"/>
</dbReference>
<dbReference type="GO" id="GO:0048255">
    <property type="term" value="P:mRNA stabilization"/>
    <property type="evidence" value="ECO:0007669"/>
    <property type="project" value="TreeGrafter"/>
</dbReference>
<accession>A0AAQ4FK74</accession>
<evidence type="ECO:0008006" key="5">
    <source>
        <dbReference type="Google" id="ProtNLM"/>
    </source>
</evidence>
<name>A0AAQ4FK74_AMBAM</name>
<sequence length="583" mass="62029">MLPILLLLCPLIRCRSTAGIPACYSAAGNGATRPSTEGVTTLVDMVARLLDDEQAVPQQQHVSRTLLTAAGGGHCGAANIGVEANGLDASALALACASEPFAQDTLGYLGSLGGGHHSAPRNGSMGRQQQLPPPLLSTDECQSLGSAEASLGPCWPLAAAGTNLLPPPLGHHSLHNSELELARADLNRARPPHQTTLLEPGSHGSLAAAHEFRQRQILHHLLATEGSLQQHEAATRDQQLAYPPTADSRMVSQACGARAAAGMYRPGGGLWNGYSCNGGVGSPYEATAGLVDSFSAAGSDNWAAMPNIEHHTDIPASYHNFPRNLNSGAGGTSAASRNLRHAPPPSWPLPGDSPCSVGWPSGSTAWDQLAATRGHLLTTFPTAAAATQQANCFGPRLLRRSGPSNELHLHLEVCYEQFHSLEKERKKTEAELARQNPGKRVSSANNIPVPRLPPNPSRVDRLIVDQLREHAKVLTLVAKMEQLRGAEVHPDVHASLVHWLEALRAVQARRREEMVHQAHRHQRPLLTPPGRFQEDADVLALAQSIQQLSKASRQARTGLWCALITTLLTSPNSTQPTISSASA</sequence>
<protein>
    <recommendedName>
        <fullName evidence="5">Secreted protein</fullName>
    </recommendedName>
</protein>
<evidence type="ECO:0000313" key="4">
    <source>
        <dbReference type="Proteomes" id="UP001321473"/>
    </source>
</evidence>
<comment type="caution">
    <text evidence="3">The sequence shown here is derived from an EMBL/GenBank/DDBJ whole genome shotgun (WGS) entry which is preliminary data.</text>
</comment>
<keyword evidence="2" id="KW-0732">Signal</keyword>
<dbReference type="GO" id="GO:0007141">
    <property type="term" value="P:male meiosis I"/>
    <property type="evidence" value="ECO:0007669"/>
    <property type="project" value="TreeGrafter"/>
</dbReference>
<dbReference type="GO" id="GO:0005737">
    <property type="term" value="C:cytoplasm"/>
    <property type="evidence" value="ECO:0007669"/>
    <property type="project" value="TreeGrafter"/>
</dbReference>